<evidence type="ECO:0000313" key="3">
    <source>
        <dbReference type="EMBL" id="OGZ64405.1"/>
    </source>
</evidence>
<dbReference type="Proteomes" id="UP000176855">
    <property type="component" value="Unassembled WGS sequence"/>
</dbReference>
<dbReference type="AlphaFoldDB" id="A0A1G2HPP6"/>
<evidence type="ECO:0000259" key="2">
    <source>
        <dbReference type="PROSITE" id="PS51898"/>
    </source>
</evidence>
<sequence length="408" mass="47229">MSDAKYEREIEKILTNGIKSHRKIIDLSGQQIKTLTAYKEYYENKPSSRGGKVKVKSVLNSLLTLRELGAYTKKPYERIKQEEIIKFFTHYLKGKSLATISGWKVVVRSFYKWMHGMNKKHEFPPIVDNELLQPEKAKPRKISSGDLFTKDEVLKMINTCRTPMDKAIVSIWYEMGIRGGEYCSLNVDSVEFISGGCKLYIEKSKTEEGYIPLIMAAPYLHEWLNVHPYKDNPKAPLFIGLRSYFGDRLQVNGINQKLKRIVKVAGIKKHIFTHLGRNISITRLDGQLSVEDNARLHGITPSTVFNVYTRRTRREACKKYFDVNGRVLTDDEKIKEKEEAEKLLPKKCISCGTINSYDRNYCQQCLRPIDMPTMLKLGEIKEKQMVEMKDLIKEQIKREIIAEMKETA</sequence>
<evidence type="ECO:0000313" key="4">
    <source>
        <dbReference type="Proteomes" id="UP000176855"/>
    </source>
</evidence>
<dbReference type="InterPro" id="IPR002104">
    <property type="entry name" value="Integrase_catalytic"/>
</dbReference>
<accession>A0A1G2HPP6</accession>
<dbReference type="PROSITE" id="PS51898">
    <property type="entry name" value="TYR_RECOMBINASE"/>
    <property type="match status" value="1"/>
</dbReference>
<dbReference type="SUPFAM" id="SSF56349">
    <property type="entry name" value="DNA breaking-rejoining enzymes"/>
    <property type="match status" value="1"/>
</dbReference>
<dbReference type="EMBL" id="MHOO01000006">
    <property type="protein sequence ID" value="OGZ64405.1"/>
    <property type="molecule type" value="Genomic_DNA"/>
</dbReference>
<organism evidence="3 4">
    <name type="scientific">Candidatus Staskawiczbacteria bacterium RIFCSPHIGHO2_01_FULL_39_25</name>
    <dbReference type="NCBI Taxonomy" id="1802202"/>
    <lineage>
        <taxon>Bacteria</taxon>
        <taxon>Candidatus Staskawicziibacteriota</taxon>
    </lineage>
</organism>
<keyword evidence="1" id="KW-0233">DNA recombination</keyword>
<dbReference type="PANTHER" id="PTHR30349:SF87">
    <property type="entry name" value="TRANSPOSASE A"/>
    <property type="match status" value="1"/>
</dbReference>
<reference evidence="3 4" key="1">
    <citation type="journal article" date="2016" name="Nat. Commun.">
        <title>Thousands of microbial genomes shed light on interconnected biogeochemical processes in an aquifer system.</title>
        <authorList>
            <person name="Anantharaman K."/>
            <person name="Brown C.T."/>
            <person name="Hug L.A."/>
            <person name="Sharon I."/>
            <person name="Castelle C.J."/>
            <person name="Probst A.J."/>
            <person name="Thomas B.C."/>
            <person name="Singh A."/>
            <person name="Wilkins M.J."/>
            <person name="Karaoz U."/>
            <person name="Brodie E.L."/>
            <person name="Williams K.H."/>
            <person name="Hubbard S.S."/>
            <person name="Banfield J.F."/>
        </authorList>
    </citation>
    <scope>NUCLEOTIDE SEQUENCE [LARGE SCALE GENOMIC DNA]</scope>
</reference>
<dbReference type="GO" id="GO:0003677">
    <property type="term" value="F:DNA binding"/>
    <property type="evidence" value="ECO:0007669"/>
    <property type="project" value="InterPro"/>
</dbReference>
<comment type="caution">
    <text evidence="3">The sequence shown here is derived from an EMBL/GenBank/DDBJ whole genome shotgun (WGS) entry which is preliminary data.</text>
</comment>
<dbReference type="STRING" id="1802202.A2730_03975"/>
<dbReference type="InterPro" id="IPR013762">
    <property type="entry name" value="Integrase-like_cat_sf"/>
</dbReference>
<gene>
    <name evidence="3" type="ORF">A2730_03975</name>
</gene>
<name>A0A1G2HPP6_9BACT</name>
<dbReference type="PANTHER" id="PTHR30349">
    <property type="entry name" value="PHAGE INTEGRASE-RELATED"/>
    <property type="match status" value="1"/>
</dbReference>
<dbReference type="GO" id="GO:0006310">
    <property type="term" value="P:DNA recombination"/>
    <property type="evidence" value="ECO:0007669"/>
    <property type="project" value="UniProtKB-KW"/>
</dbReference>
<feature type="domain" description="Tyr recombinase" evidence="2">
    <location>
        <begin position="143"/>
        <end position="322"/>
    </location>
</feature>
<dbReference type="GO" id="GO:0015074">
    <property type="term" value="P:DNA integration"/>
    <property type="evidence" value="ECO:0007669"/>
    <property type="project" value="InterPro"/>
</dbReference>
<dbReference type="Pfam" id="PF00589">
    <property type="entry name" value="Phage_integrase"/>
    <property type="match status" value="1"/>
</dbReference>
<dbReference type="Gene3D" id="1.10.443.10">
    <property type="entry name" value="Intergrase catalytic core"/>
    <property type="match status" value="1"/>
</dbReference>
<proteinExistence type="predicted"/>
<dbReference type="InterPro" id="IPR050090">
    <property type="entry name" value="Tyrosine_recombinase_XerCD"/>
</dbReference>
<dbReference type="InterPro" id="IPR011010">
    <property type="entry name" value="DNA_brk_join_enz"/>
</dbReference>
<protein>
    <recommendedName>
        <fullName evidence="2">Tyr recombinase domain-containing protein</fullName>
    </recommendedName>
</protein>
<evidence type="ECO:0000256" key="1">
    <source>
        <dbReference type="ARBA" id="ARBA00023172"/>
    </source>
</evidence>